<gene>
    <name evidence="1" type="ORF">LMG8286_01209</name>
</gene>
<accession>A0ABM8Q5Q4</accession>
<name>A0ABM8Q5Q4_9BACT</name>
<reference evidence="1 2" key="1">
    <citation type="submission" date="2020-11" db="EMBL/GenBank/DDBJ databases">
        <authorList>
            <person name="Peeters C."/>
        </authorList>
    </citation>
    <scope>NUCLEOTIDE SEQUENCE [LARGE SCALE GENOMIC DNA]</scope>
    <source>
        <strain evidence="1 2">LMG 8286</strain>
    </source>
</reference>
<dbReference type="RefSeq" id="WP_230056963.1">
    <property type="nucleotide sequence ID" value="NZ_CAJHOE010000002.1"/>
</dbReference>
<organism evidence="1 2">
    <name type="scientific">Campylobacter suis</name>
    <dbReference type="NCBI Taxonomy" id="2790657"/>
    <lineage>
        <taxon>Bacteria</taxon>
        <taxon>Pseudomonadati</taxon>
        <taxon>Campylobacterota</taxon>
        <taxon>Epsilonproteobacteria</taxon>
        <taxon>Campylobacterales</taxon>
        <taxon>Campylobacteraceae</taxon>
        <taxon>Campylobacter</taxon>
    </lineage>
</organism>
<evidence type="ECO:0000313" key="2">
    <source>
        <dbReference type="Proteomes" id="UP000789359"/>
    </source>
</evidence>
<dbReference type="EMBL" id="CAJHOE010000002">
    <property type="protein sequence ID" value="CAD7288241.1"/>
    <property type="molecule type" value="Genomic_DNA"/>
</dbReference>
<sequence length="76" mass="8859">MDIKERIFLIDKETENIVKNLNDGIEIKSYSIDNIKVEKRSAYEALNELRKMKALIILEANQKKNKGLKYTFGGRN</sequence>
<comment type="caution">
    <text evidence="1">The sequence shown here is derived from an EMBL/GenBank/DDBJ whole genome shotgun (WGS) entry which is preliminary data.</text>
</comment>
<keyword evidence="2" id="KW-1185">Reference proteome</keyword>
<evidence type="ECO:0000313" key="1">
    <source>
        <dbReference type="EMBL" id="CAD7288241.1"/>
    </source>
</evidence>
<proteinExistence type="predicted"/>
<protein>
    <submittedName>
        <fullName evidence="1">Uncharacterized protein</fullName>
    </submittedName>
</protein>
<dbReference type="Proteomes" id="UP000789359">
    <property type="component" value="Unassembled WGS sequence"/>
</dbReference>